<protein>
    <submittedName>
        <fullName evidence="1">Uncharacterized protein</fullName>
    </submittedName>
</protein>
<reference evidence="1" key="1">
    <citation type="submission" date="2023-07" db="EMBL/GenBank/DDBJ databases">
        <title>Genomic Encyclopedia of Type Strains, Phase IV (KMG-IV): sequencing the most valuable type-strain genomes for metagenomic binning, comparative biology and taxonomic classification.</title>
        <authorList>
            <person name="Goeker M."/>
        </authorList>
    </citation>
    <scope>NUCLEOTIDE SEQUENCE</scope>
    <source>
        <strain evidence="1">DSM 23947</strain>
    </source>
</reference>
<evidence type="ECO:0000313" key="1">
    <source>
        <dbReference type="EMBL" id="MDQ0215027.1"/>
    </source>
</evidence>
<proteinExistence type="predicted"/>
<gene>
    <name evidence="1" type="ORF">J2S13_001426</name>
</gene>
<sequence>MVKSNDGMLMNVRNGLKNGGCVKTMVTKKCFQILGTSFAGVKSNPMKIMSENFVKTLYSP</sequence>
<dbReference type="AlphaFoldDB" id="A0AAJ1WGG1"/>
<keyword evidence="2" id="KW-1185">Reference proteome</keyword>
<organism evidence="1 2">
    <name type="scientific">Oikeobacillus pervagus</name>
    <dbReference type="NCBI Taxonomy" id="1325931"/>
    <lineage>
        <taxon>Bacteria</taxon>
        <taxon>Bacillati</taxon>
        <taxon>Bacillota</taxon>
        <taxon>Bacilli</taxon>
        <taxon>Bacillales</taxon>
        <taxon>Bacillaceae</taxon>
        <taxon>Oikeobacillus</taxon>
    </lineage>
</organism>
<dbReference type="Proteomes" id="UP001237207">
    <property type="component" value="Unassembled WGS sequence"/>
</dbReference>
<comment type="caution">
    <text evidence="1">The sequence shown here is derived from an EMBL/GenBank/DDBJ whole genome shotgun (WGS) entry which is preliminary data.</text>
</comment>
<accession>A0AAJ1WGG1</accession>
<name>A0AAJ1WGG1_9BACI</name>
<evidence type="ECO:0000313" key="2">
    <source>
        <dbReference type="Proteomes" id="UP001237207"/>
    </source>
</evidence>
<dbReference type="EMBL" id="JAUSUC010000013">
    <property type="protein sequence ID" value="MDQ0215027.1"/>
    <property type="molecule type" value="Genomic_DNA"/>
</dbReference>